<reference evidence="1 2" key="1">
    <citation type="journal article" date="2022" name="Nat. Ecol. Evol.">
        <title>A masculinizing supergene underlies an exaggerated male reproductive morph in a spider.</title>
        <authorList>
            <person name="Hendrickx F."/>
            <person name="De Corte Z."/>
            <person name="Sonet G."/>
            <person name="Van Belleghem S.M."/>
            <person name="Kostlbacher S."/>
            <person name="Vangestel C."/>
        </authorList>
    </citation>
    <scope>NUCLEOTIDE SEQUENCE [LARGE SCALE GENOMIC DNA]</scope>
    <source>
        <strain evidence="1">W744_W776</strain>
    </source>
</reference>
<proteinExistence type="predicted"/>
<dbReference type="Proteomes" id="UP000827092">
    <property type="component" value="Unassembled WGS sequence"/>
</dbReference>
<accession>A0AAV6V8F0</accession>
<gene>
    <name evidence="1" type="ORF">JTE90_027791</name>
</gene>
<name>A0AAV6V8F0_9ARAC</name>
<dbReference type="EMBL" id="JAFNEN010000144">
    <property type="protein sequence ID" value="KAG8192148.1"/>
    <property type="molecule type" value="Genomic_DNA"/>
</dbReference>
<organism evidence="1 2">
    <name type="scientific">Oedothorax gibbosus</name>
    <dbReference type="NCBI Taxonomy" id="931172"/>
    <lineage>
        <taxon>Eukaryota</taxon>
        <taxon>Metazoa</taxon>
        <taxon>Ecdysozoa</taxon>
        <taxon>Arthropoda</taxon>
        <taxon>Chelicerata</taxon>
        <taxon>Arachnida</taxon>
        <taxon>Araneae</taxon>
        <taxon>Araneomorphae</taxon>
        <taxon>Entelegynae</taxon>
        <taxon>Araneoidea</taxon>
        <taxon>Linyphiidae</taxon>
        <taxon>Erigoninae</taxon>
        <taxon>Oedothorax</taxon>
    </lineage>
</organism>
<comment type="caution">
    <text evidence="1">The sequence shown here is derived from an EMBL/GenBank/DDBJ whole genome shotgun (WGS) entry which is preliminary data.</text>
</comment>
<dbReference type="AlphaFoldDB" id="A0AAV6V8F0"/>
<protein>
    <submittedName>
        <fullName evidence="1">Uncharacterized protein</fullName>
    </submittedName>
</protein>
<evidence type="ECO:0000313" key="2">
    <source>
        <dbReference type="Proteomes" id="UP000827092"/>
    </source>
</evidence>
<keyword evidence="2" id="KW-1185">Reference proteome</keyword>
<sequence length="68" mass="7942">MDELRVGKGNSTRQKEISRWTCGLMYYSDIKNVKSHTQSPITLPDVENNNHEQMRYGALKEEHQMDSD</sequence>
<evidence type="ECO:0000313" key="1">
    <source>
        <dbReference type="EMBL" id="KAG8192148.1"/>
    </source>
</evidence>